<keyword evidence="2" id="KW-1185">Reference proteome</keyword>
<name>A0A9K3NCE2_HELAN</name>
<reference evidence="1" key="1">
    <citation type="journal article" date="2017" name="Nature">
        <title>The sunflower genome provides insights into oil metabolism, flowering and Asterid evolution.</title>
        <authorList>
            <person name="Badouin H."/>
            <person name="Gouzy J."/>
            <person name="Grassa C.J."/>
            <person name="Murat F."/>
            <person name="Staton S.E."/>
            <person name="Cottret L."/>
            <person name="Lelandais-Briere C."/>
            <person name="Owens G.L."/>
            <person name="Carrere S."/>
            <person name="Mayjonade B."/>
            <person name="Legrand L."/>
            <person name="Gill N."/>
            <person name="Kane N.C."/>
            <person name="Bowers J.E."/>
            <person name="Hubner S."/>
            <person name="Bellec A."/>
            <person name="Berard A."/>
            <person name="Berges H."/>
            <person name="Blanchet N."/>
            <person name="Boniface M.C."/>
            <person name="Brunel D."/>
            <person name="Catrice O."/>
            <person name="Chaidir N."/>
            <person name="Claudel C."/>
            <person name="Donnadieu C."/>
            <person name="Faraut T."/>
            <person name="Fievet G."/>
            <person name="Helmstetter N."/>
            <person name="King M."/>
            <person name="Knapp S.J."/>
            <person name="Lai Z."/>
            <person name="Le Paslier M.C."/>
            <person name="Lippi Y."/>
            <person name="Lorenzon L."/>
            <person name="Mandel J.R."/>
            <person name="Marage G."/>
            <person name="Marchand G."/>
            <person name="Marquand E."/>
            <person name="Bret-Mestries E."/>
            <person name="Morien E."/>
            <person name="Nambeesan S."/>
            <person name="Nguyen T."/>
            <person name="Pegot-Espagnet P."/>
            <person name="Pouilly N."/>
            <person name="Raftis F."/>
            <person name="Sallet E."/>
            <person name="Schiex T."/>
            <person name="Thomas J."/>
            <person name="Vandecasteele C."/>
            <person name="Vares D."/>
            <person name="Vear F."/>
            <person name="Vautrin S."/>
            <person name="Crespi M."/>
            <person name="Mangin B."/>
            <person name="Burke J.M."/>
            <person name="Salse J."/>
            <person name="Munos S."/>
            <person name="Vincourt P."/>
            <person name="Rieseberg L.H."/>
            <person name="Langlade N.B."/>
        </authorList>
    </citation>
    <scope>NUCLEOTIDE SEQUENCE</scope>
    <source>
        <tissue evidence="1">Leaves</tissue>
    </source>
</reference>
<accession>A0A9K3NCE2</accession>
<organism evidence="1 2">
    <name type="scientific">Helianthus annuus</name>
    <name type="common">Common sunflower</name>
    <dbReference type="NCBI Taxonomy" id="4232"/>
    <lineage>
        <taxon>Eukaryota</taxon>
        <taxon>Viridiplantae</taxon>
        <taxon>Streptophyta</taxon>
        <taxon>Embryophyta</taxon>
        <taxon>Tracheophyta</taxon>
        <taxon>Spermatophyta</taxon>
        <taxon>Magnoliopsida</taxon>
        <taxon>eudicotyledons</taxon>
        <taxon>Gunneridae</taxon>
        <taxon>Pentapetalae</taxon>
        <taxon>asterids</taxon>
        <taxon>campanulids</taxon>
        <taxon>Asterales</taxon>
        <taxon>Asteraceae</taxon>
        <taxon>Asteroideae</taxon>
        <taxon>Heliantheae alliance</taxon>
        <taxon>Heliantheae</taxon>
        <taxon>Helianthus</taxon>
    </lineage>
</organism>
<reference evidence="1" key="2">
    <citation type="submission" date="2020-06" db="EMBL/GenBank/DDBJ databases">
        <title>Helianthus annuus Genome sequencing and assembly Release 2.</title>
        <authorList>
            <person name="Gouzy J."/>
            <person name="Langlade N."/>
            <person name="Munos S."/>
        </authorList>
    </citation>
    <scope>NUCLEOTIDE SEQUENCE</scope>
    <source>
        <tissue evidence="1">Leaves</tissue>
    </source>
</reference>
<protein>
    <submittedName>
        <fullName evidence="1">Uncharacterized protein</fullName>
    </submittedName>
</protein>
<proteinExistence type="predicted"/>
<gene>
    <name evidence="1" type="ORF">HanXRQr2_Chr08g0336531</name>
</gene>
<dbReference type="EMBL" id="MNCJ02000323">
    <property type="protein sequence ID" value="KAF5795169.1"/>
    <property type="molecule type" value="Genomic_DNA"/>
</dbReference>
<dbReference type="Proteomes" id="UP000215914">
    <property type="component" value="Unassembled WGS sequence"/>
</dbReference>
<dbReference type="AlphaFoldDB" id="A0A9K3NCE2"/>
<sequence length="172" mass="20020">MLKDDIMANFIANIVSSFRDITAKCSWPYYGSCFSFTLSVDVFFDRSILGKELCRVIGMLSPINSFSLHKEETAKRIRCIRMSMSGFQKMKLTRQGLLVSITINDRTERKYVKTYVDYNTFFIEWKTKKEHRIIGIHLPKGIHKKHNRSKRKMEDRVFYATIACSVKKGVAA</sequence>
<comment type="caution">
    <text evidence="1">The sequence shown here is derived from an EMBL/GenBank/DDBJ whole genome shotgun (WGS) entry which is preliminary data.</text>
</comment>
<evidence type="ECO:0000313" key="2">
    <source>
        <dbReference type="Proteomes" id="UP000215914"/>
    </source>
</evidence>
<dbReference type="Gramene" id="mRNA:HanXRQr2_Chr08g0336531">
    <property type="protein sequence ID" value="mRNA:HanXRQr2_Chr08g0336531"/>
    <property type="gene ID" value="HanXRQr2_Chr08g0336531"/>
</dbReference>
<evidence type="ECO:0000313" key="1">
    <source>
        <dbReference type="EMBL" id="KAF5795169.1"/>
    </source>
</evidence>